<evidence type="ECO:0000256" key="12">
    <source>
        <dbReference type="ARBA" id="ARBA00023180"/>
    </source>
</evidence>
<comment type="catalytic activity">
    <reaction evidence="20">
        <text>an aryl sulfate + H2O = a phenol + sulfate + H(+)</text>
        <dbReference type="Rhea" id="RHEA:17261"/>
        <dbReference type="ChEBI" id="CHEBI:15377"/>
        <dbReference type="ChEBI" id="CHEBI:15378"/>
        <dbReference type="ChEBI" id="CHEBI:16189"/>
        <dbReference type="ChEBI" id="CHEBI:33853"/>
        <dbReference type="ChEBI" id="CHEBI:140317"/>
        <dbReference type="EC" id="3.1.6.1"/>
    </reaction>
</comment>
<keyword evidence="8" id="KW-0677">Repeat</keyword>
<dbReference type="GO" id="GO:0005764">
    <property type="term" value="C:lysosome"/>
    <property type="evidence" value="ECO:0007669"/>
    <property type="project" value="UniProtKB-SubCell"/>
</dbReference>
<feature type="repeat" description="TPR" evidence="21">
    <location>
        <begin position="565"/>
        <end position="598"/>
    </location>
</feature>
<feature type="coiled-coil region" evidence="22">
    <location>
        <begin position="521"/>
        <end position="548"/>
    </location>
</feature>
<keyword evidence="6" id="KW-0479">Metal-binding</keyword>
<evidence type="ECO:0000256" key="20">
    <source>
        <dbReference type="ARBA" id="ARBA00048030"/>
    </source>
</evidence>
<evidence type="ECO:0000256" key="2">
    <source>
        <dbReference type="ARBA" id="ARBA00004371"/>
    </source>
</evidence>
<keyword evidence="10 21" id="KW-0802">TPR repeat</keyword>
<dbReference type="FunFam" id="1.25.40.10:FF:000546">
    <property type="entry name" value="Tetratricopeptide repeat domain 37"/>
    <property type="match status" value="1"/>
</dbReference>
<dbReference type="InterPro" id="IPR000917">
    <property type="entry name" value="Sulfatase_N"/>
</dbReference>
<gene>
    <name evidence="25" type="ORF">PFLUV_G00076080</name>
</gene>
<keyword evidence="22" id="KW-0175">Coiled coil</keyword>
<dbReference type="GO" id="GO:0006401">
    <property type="term" value="P:RNA catabolic process"/>
    <property type="evidence" value="ECO:0007669"/>
    <property type="project" value="InterPro"/>
</dbReference>
<feature type="chain" id="PRO_5025693691" description="Arylsulfatase K" evidence="23">
    <location>
        <begin position="21"/>
        <end position="2094"/>
    </location>
</feature>
<reference evidence="25 26" key="1">
    <citation type="submission" date="2019-06" db="EMBL/GenBank/DDBJ databases">
        <title>A chromosome-scale genome assembly of the European perch, Perca fluviatilis.</title>
        <authorList>
            <person name="Roques C."/>
            <person name="Zahm M."/>
            <person name="Cabau C."/>
            <person name="Klopp C."/>
            <person name="Bouchez O."/>
            <person name="Donnadieu C."/>
            <person name="Kuhl H."/>
            <person name="Gislard M."/>
            <person name="Guendouz S."/>
            <person name="Journot L."/>
            <person name="Haffray P."/>
            <person name="Bestin A."/>
            <person name="Morvezen R."/>
            <person name="Feron R."/>
            <person name="Wen M."/>
            <person name="Jouanno E."/>
            <person name="Herpin A."/>
            <person name="Schartl M."/>
            <person name="Postlethwait J."/>
            <person name="Schaerlinger B."/>
            <person name="Chardard D."/>
            <person name="Lecocq T."/>
            <person name="Poncet C."/>
            <person name="Jaffrelo L."/>
            <person name="Lampietro C."/>
            <person name="Guiguen Y."/>
        </authorList>
    </citation>
    <scope>NUCLEOTIDE SEQUENCE [LARGE SCALE GENOMIC DNA]</scope>
    <source>
        <tissue evidence="25">Blood</tissue>
    </source>
</reference>
<dbReference type="SUPFAM" id="SSF48452">
    <property type="entry name" value="TPR-like"/>
    <property type="match status" value="6"/>
</dbReference>
<dbReference type="InterPro" id="IPR011990">
    <property type="entry name" value="TPR-like_helical_dom_sf"/>
</dbReference>
<dbReference type="Pfam" id="PF00884">
    <property type="entry name" value="Sulfatase"/>
    <property type="match status" value="1"/>
</dbReference>
<keyword evidence="26" id="KW-1185">Reference proteome</keyword>
<evidence type="ECO:0000256" key="14">
    <source>
        <dbReference type="ARBA" id="ARBA00035026"/>
    </source>
</evidence>
<comment type="subcellular location">
    <subcellularLocation>
        <location evidence="2">Lysosome</location>
    </subcellularLocation>
    <subcellularLocation>
        <location evidence="3">Secreted</location>
    </subcellularLocation>
</comment>
<dbReference type="GO" id="GO:0046872">
    <property type="term" value="F:metal ion binding"/>
    <property type="evidence" value="ECO:0007669"/>
    <property type="project" value="UniProtKB-KW"/>
</dbReference>
<feature type="signal peptide" evidence="23">
    <location>
        <begin position="1"/>
        <end position="20"/>
    </location>
</feature>
<evidence type="ECO:0000256" key="22">
    <source>
        <dbReference type="SAM" id="Coils"/>
    </source>
</evidence>
<comment type="function">
    <text evidence="19">Catalyzes the hydrolysis of pseudosubstrates such as p-nitrocatechol sulfate and p-nitrophenyl sulfate. Catalyzes the hydrolysis of the 2-sulfate groups of the 2-O-sulfo-D-glucuronate residues of chondroitin sulfate, heparin and heparitin sulfate. Acts selectively on 2-sulfoglucuronate and lacks activity against 2-sulfoiduronate.</text>
</comment>
<evidence type="ECO:0000256" key="3">
    <source>
        <dbReference type="ARBA" id="ARBA00004613"/>
    </source>
</evidence>
<keyword evidence="12" id="KW-0325">Glycoprotein</keyword>
<keyword evidence="11" id="KW-0106">Calcium</keyword>
<feature type="repeat" description="TPR" evidence="21">
    <location>
        <begin position="1385"/>
        <end position="1418"/>
    </location>
</feature>
<sequence length="2094" mass="232754">MNAEVLSLILLFQMYGHSLCQNGTRPNIVMVMSDAFDGRLTFDPGRKVVLLPYVNYLRELGTTFLSAYTNSPICCPSRAAMWSGQFVHLTQSWNNYKCLDANATTWMDLLEANGYLTKSMGKLDYTSGSHSVSNRVEAWTRDVQLLLRQEGRPVTQLAGNMSTVRVMRKDWENTDKAAQWIHQRAGSSHQPFALYLGLNLPHPYKTESLGPTAGGSTFLTSPYWLKKVSSELITIPKWLPFAAMHPVDYYSTFTKNCSGDFAEEEVKRIRAFYYAMCAEADAMLGQVISALRETELLNNTVVIFTADHGELAMEHRQFYKMSMFEGSSHVPLLIMGPGLKSGLQVDQLVSLVDLYPTVLDIAGILPVGILSGHSLLPLLSNTSAFSKKQHPDWVLSEYHGCNVNASTYMLRSGRWKYIAYADGLSVQPQLFDVTLDKEELHNVALKFPDVQAHLDKLLRSIVDYPKVSTTVHLYNKKEFGAWRHSLGRNYSQVIANLRGGVGTLSFPCHPTGAEVVKVNSNDNYKMSNKEVKAALKSAREAIKNKEFKEALKHCKAVLKLEKNNYNAWVFIGLAASELEQPDQSQTAYKKAVELEPEQLLAWQGLANLYEKTDQWDFKVELPNIYQKLVELYASSDKNKCYEMISKLSEIYQSEKEYLKLAKVWLQLIQVKEEEAVDKKELLQLWQQMTQLLSECISEEEQDNNETQQHLITAFEKAMVLMDPVPGEEHKKLSADYVKCLSKLPQEEAKMKQACESMLSLYPNQSYPLEVLCSYYLQTGVQNEDAVGCFSRLLDLAPNSGLGHLGLGTKALQEGRFKDATKDLAQGLKKMSSSTGWCSLAEAQFKMQRYSDSAMSCSQGLTVCVSGDKELRVKLLRLKLEALVRSGGEAAADQALETFSQIPDAEKDPVLVALRGRAYLNEGQVDEALKVSSELVASHPNLAQALVLRGLAQLAQGQQPLAEESFLKAASQSPDCGEYYFLLGKLYWDMGEETRKDRSKAHTHLLKAAKFDPHLGCVFRYLGHYYREVANDRGRARGCYKKAFEMDDDDAESGAASVDLSMEQDDMDTALAILQSVIEKATPGSAKWAWMRRGLYYLKVGEHQQAIADLQAALRADPEDWVCWECLGEAYLNRRSFTAALKAFGKAHQLHPSSIYSVYQAAAIKQTLGKFKEAVAEYLQITAQQDYVPALKGLGECQLSLAKGLMEDCRDGGAIDLIQQAIQNLFRAVVLRPDLSCLWKLLGDACTAVSSVSSNRAQVLVPALLAGLDTNTQSHTLNQAQTLKVGERCYVRALKLMSEVPSLWYDLGLNYYRQSSVPRPDEGDPNSQSLLLEKAQQCLKKAIMMDSGTHSYWNALGVISMSKGLENFALAQHCFIKSIQVEPNNVVAWTNLGTLYLKKDNIELAHEAFKIAQSLEPLYVNCWIGQALIAERVGSYDTMDLFRHTTELSTHMEGVKGYAFWVCSTLLDKSNRDSELYRYNIVQMNAISAAQVALSKYTERIQSDPDAFIMLGYMNEHLQLKRQALQAYKRAVELLQSMSSTEQLAFALCSYGRALCTSGQSEEAVRVYNSTPLQELSDLAGLALAYCRAGLIPESISAYERALAVASIEKEKAYILTAVALLQHRQGNLDSAKTLLFKCSMLKEPIAESLLCLCALGLVHSDATLAAAALTELLKQGSASGKVTEQRCLLTCALLALQGNYSAVQREASRAVHSNPGNPSLWALLSRLIPQYYPRKANGGAMAGHVACLSSMTQGKRALLYSGVNQLASGRHSEENSHRNALKTMQRAVLLCPDDPATWAGLMAACHTENTSCYLSASAPCRRGLEQTLMSVVSEKVHNVEEIERPLAQTLEGWVLQQAVTGLTLGGQLEQAEALCTQVLNVSPEHPAVMLSLRQVQCQRLLLAGGGTALPDSVLEQLNNTVMMNPTNLGAWHWLAEVYRSQGLLVQAVLAYRQSLQLASQLGLHSSQVATLLRLALLALEPCLAGVPRKDWTDMILEATTEVLKLGSSPMALLFQALLQYVTKMAARETRRLLERLVYSQDFPVTVVQVASWYLLRHLHAKNDQELMNVLLQHAKMNGDQRLLEFHSLLASSST</sequence>
<evidence type="ECO:0000256" key="17">
    <source>
        <dbReference type="ARBA" id="ARBA00035710"/>
    </source>
</evidence>
<feature type="repeat" description="TPR" evidence="21">
    <location>
        <begin position="1120"/>
        <end position="1153"/>
    </location>
</feature>
<keyword evidence="13" id="KW-0458">Lysosome</keyword>
<evidence type="ECO:0000256" key="7">
    <source>
        <dbReference type="ARBA" id="ARBA00022729"/>
    </source>
</evidence>
<dbReference type="GO" id="GO:0015024">
    <property type="term" value="F:glucuronate-2-sulfatase activity"/>
    <property type="evidence" value="ECO:0007669"/>
    <property type="project" value="UniProtKB-EC"/>
</dbReference>
<evidence type="ECO:0000256" key="8">
    <source>
        <dbReference type="ARBA" id="ARBA00022737"/>
    </source>
</evidence>
<keyword evidence="9" id="KW-0378">Hydrolase</keyword>
<dbReference type="SUPFAM" id="SSF53649">
    <property type="entry name" value="Alkaline phosphatase-like"/>
    <property type="match status" value="1"/>
</dbReference>
<dbReference type="InterPro" id="IPR039226">
    <property type="entry name" value="Ski3/TTC37"/>
</dbReference>
<proteinExistence type="inferred from homology"/>
<dbReference type="PANTHER" id="PTHR15704">
    <property type="entry name" value="SUPERKILLER 3 PROTEIN-RELATED"/>
    <property type="match status" value="1"/>
</dbReference>
<evidence type="ECO:0000256" key="11">
    <source>
        <dbReference type="ARBA" id="ARBA00022837"/>
    </source>
</evidence>
<comment type="cofactor">
    <cofactor evidence="1">
        <name>Ca(2+)</name>
        <dbReference type="ChEBI" id="CHEBI:29108"/>
    </cofactor>
</comment>
<evidence type="ECO:0000256" key="5">
    <source>
        <dbReference type="ARBA" id="ARBA00022525"/>
    </source>
</evidence>
<dbReference type="PANTHER" id="PTHR15704:SF7">
    <property type="entry name" value="SUPERKILLER COMPLEX PROTEIN 3"/>
    <property type="match status" value="1"/>
</dbReference>
<keyword evidence="5" id="KW-0964">Secreted</keyword>
<keyword evidence="7 23" id="KW-0732">Signal</keyword>
<dbReference type="EC" id="3.1.6.1" evidence="14"/>
<protein>
    <recommendedName>
        <fullName evidence="17">Arylsulfatase K</fullName>
        <ecNumber evidence="14">3.1.6.1</ecNumber>
        <ecNumber evidence="16">3.1.6.18</ecNumber>
    </recommendedName>
    <alternativeName>
        <fullName evidence="18">Glucuronate-2-sulfatase</fullName>
    </alternativeName>
</protein>
<organism evidence="25 26">
    <name type="scientific">Perca fluviatilis</name>
    <name type="common">European perch</name>
    <dbReference type="NCBI Taxonomy" id="8168"/>
    <lineage>
        <taxon>Eukaryota</taxon>
        <taxon>Metazoa</taxon>
        <taxon>Chordata</taxon>
        <taxon>Craniata</taxon>
        <taxon>Vertebrata</taxon>
        <taxon>Euteleostomi</taxon>
        <taxon>Actinopterygii</taxon>
        <taxon>Neopterygii</taxon>
        <taxon>Teleostei</taxon>
        <taxon>Neoteleostei</taxon>
        <taxon>Acanthomorphata</taxon>
        <taxon>Eupercaria</taxon>
        <taxon>Perciformes</taxon>
        <taxon>Percoidei</taxon>
        <taxon>Percidae</taxon>
        <taxon>Percinae</taxon>
        <taxon>Perca</taxon>
    </lineage>
</organism>
<dbReference type="Pfam" id="PF13431">
    <property type="entry name" value="TPR_17"/>
    <property type="match status" value="1"/>
</dbReference>
<feature type="repeat" description="TPR" evidence="21">
    <location>
        <begin position="1086"/>
        <end position="1119"/>
    </location>
</feature>
<evidence type="ECO:0000313" key="25">
    <source>
        <dbReference type="EMBL" id="KAF1389689.1"/>
    </source>
</evidence>
<feature type="domain" description="Sulfatase N-terminal" evidence="24">
    <location>
        <begin position="26"/>
        <end position="364"/>
    </location>
</feature>
<dbReference type="FunFam" id="3.40.720.10:FF:000039">
    <property type="entry name" value="arylsulfatase K"/>
    <property type="match status" value="1"/>
</dbReference>
<dbReference type="InterPro" id="IPR017850">
    <property type="entry name" value="Alkaline_phosphatase_core_sf"/>
</dbReference>
<evidence type="ECO:0000256" key="1">
    <source>
        <dbReference type="ARBA" id="ARBA00001913"/>
    </source>
</evidence>
<dbReference type="Pfam" id="PF13432">
    <property type="entry name" value="TPR_16"/>
    <property type="match status" value="2"/>
</dbReference>
<evidence type="ECO:0000256" key="23">
    <source>
        <dbReference type="SAM" id="SignalP"/>
    </source>
</evidence>
<evidence type="ECO:0000256" key="16">
    <source>
        <dbReference type="ARBA" id="ARBA00035675"/>
    </source>
</evidence>
<evidence type="ECO:0000256" key="18">
    <source>
        <dbReference type="ARBA" id="ARBA00035719"/>
    </source>
</evidence>
<comment type="catalytic activity">
    <reaction evidence="15">
        <text>Hydrolysis of the 2-sulfate groups of the 2-O-sulfo-D-glucuronate residues of chondroitin sulfate, heparin and heparitin sulfate.</text>
        <dbReference type="EC" id="3.1.6.18"/>
    </reaction>
</comment>
<dbReference type="Pfam" id="PF13181">
    <property type="entry name" value="TPR_8"/>
    <property type="match status" value="1"/>
</dbReference>
<dbReference type="GO" id="GO:0004065">
    <property type="term" value="F:arylsulfatase activity"/>
    <property type="evidence" value="ECO:0007669"/>
    <property type="project" value="UniProtKB-EC"/>
</dbReference>
<evidence type="ECO:0000256" key="9">
    <source>
        <dbReference type="ARBA" id="ARBA00022801"/>
    </source>
</evidence>
<dbReference type="EMBL" id="VHII01000006">
    <property type="protein sequence ID" value="KAF1389689.1"/>
    <property type="molecule type" value="Genomic_DNA"/>
</dbReference>
<evidence type="ECO:0000256" key="4">
    <source>
        <dbReference type="ARBA" id="ARBA00008779"/>
    </source>
</evidence>
<dbReference type="EC" id="3.1.6.18" evidence="16"/>
<comment type="caution">
    <text evidence="25">The sequence shown here is derived from an EMBL/GenBank/DDBJ whole genome shotgun (WGS) entry which is preliminary data.</text>
</comment>
<dbReference type="Proteomes" id="UP000465112">
    <property type="component" value="Chromosome 6"/>
</dbReference>
<evidence type="ECO:0000256" key="15">
    <source>
        <dbReference type="ARBA" id="ARBA00035590"/>
    </source>
</evidence>
<evidence type="ECO:0000259" key="24">
    <source>
        <dbReference type="Pfam" id="PF00884"/>
    </source>
</evidence>
<dbReference type="Gene3D" id="1.25.40.10">
    <property type="entry name" value="Tetratricopeptide repeat domain"/>
    <property type="match status" value="7"/>
</dbReference>
<evidence type="ECO:0000256" key="6">
    <source>
        <dbReference type="ARBA" id="ARBA00022723"/>
    </source>
</evidence>
<evidence type="ECO:0000256" key="19">
    <source>
        <dbReference type="ARBA" id="ARBA00045156"/>
    </source>
</evidence>
<evidence type="ECO:0000256" key="13">
    <source>
        <dbReference type="ARBA" id="ARBA00023228"/>
    </source>
</evidence>
<evidence type="ECO:0000313" key="26">
    <source>
        <dbReference type="Proteomes" id="UP000465112"/>
    </source>
</evidence>
<evidence type="ECO:0000256" key="21">
    <source>
        <dbReference type="PROSITE-ProRule" id="PRU00339"/>
    </source>
</evidence>
<dbReference type="Gene3D" id="3.40.720.10">
    <property type="entry name" value="Alkaline Phosphatase, subunit A"/>
    <property type="match status" value="1"/>
</dbReference>
<dbReference type="GO" id="GO:0005576">
    <property type="term" value="C:extracellular region"/>
    <property type="evidence" value="ECO:0007669"/>
    <property type="project" value="UniProtKB-SubCell"/>
</dbReference>
<name>A0A6A5FDD2_PERFL</name>
<dbReference type="GO" id="GO:0055087">
    <property type="term" value="C:Ski complex"/>
    <property type="evidence" value="ECO:0007669"/>
    <property type="project" value="InterPro"/>
</dbReference>
<dbReference type="PROSITE" id="PS50005">
    <property type="entry name" value="TPR"/>
    <property type="match status" value="4"/>
</dbReference>
<dbReference type="InterPro" id="IPR019734">
    <property type="entry name" value="TPR_rpt"/>
</dbReference>
<comment type="similarity">
    <text evidence="4">Belongs to the sulfatase family.</text>
</comment>
<evidence type="ECO:0000256" key="10">
    <source>
        <dbReference type="ARBA" id="ARBA00022803"/>
    </source>
</evidence>
<dbReference type="SMART" id="SM00028">
    <property type="entry name" value="TPR"/>
    <property type="match status" value="15"/>
</dbReference>
<accession>A0A6A5FDD2</accession>